<evidence type="ECO:0000313" key="14">
    <source>
        <dbReference type="Proteomes" id="UP000239724"/>
    </source>
</evidence>
<dbReference type="RefSeq" id="WP_104517073.1">
    <property type="nucleotide sequence ID" value="NZ_NHRY01000035.1"/>
</dbReference>
<sequence length="387" mass="42372">MVISPAPDLALYVHWPFCLSKCPYCDFNSHVRARIDQDRFGRALRRELAYEAARLGRRRLTSVFFGGGTPSLMAPATVAAILDDAARHFDPAPGVEITLEANPTSIEAGRLADFRAAGVNRVSIGIQSLDDAALATLGRRHSAREAVAALALARRLFPRVSFDLIYARPGQDLPSWRAELRAALAIADDHLSLYQLTIEAATPFEALHRQGRLILPDEDTAAALYDATGEECARAGLLAYEISNYARPGEESRHNLAYWRYQDYAGIGPGAHGRVTVDGTLRATRRHRAPEPWAERVEQSGHGTTDDAPIAAEERAREALLMGLRLAEGIDLRRFEARTGRTLAQSVDAAVLAQCLEEGYLVLTSDRLQATPEGRIRLDTLLGCLVA</sequence>
<evidence type="ECO:0000256" key="3">
    <source>
        <dbReference type="ARBA" id="ARBA00017228"/>
    </source>
</evidence>
<dbReference type="Gene3D" id="3.20.20.70">
    <property type="entry name" value="Aldolase class I"/>
    <property type="match status" value="1"/>
</dbReference>
<dbReference type="Pfam" id="PF06969">
    <property type="entry name" value="HemN_C"/>
    <property type="match status" value="1"/>
</dbReference>
<organism evidence="13 14">
    <name type="scientific">Rhodopila globiformis</name>
    <name type="common">Rhodopseudomonas globiformis</name>
    <dbReference type="NCBI Taxonomy" id="1071"/>
    <lineage>
        <taxon>Bacteria</taxon>
        <taxon>Pseudomonadati</taxon>
        <taxon>Pseudomonadota</taxon>
        <taxon>Alphaproteobacteria</taxon>
        <taxon>Acetobacterales</taxon>
        <taxon>Acetobacteraceae</taxon>
        <taxon>Rhodopila</taxon>
    </lineage>
</organism>
<evidence type="ECO:0000256" key="7">
    <source>
        <dbReference type="ARBA" id="ARBA00023004"/>
    </source>
</evidence>
<evidence type="ECO:0000256" key="2">
    <source>
        <dbReference type="ARBA" id="ARBA00006100"/>
    </source>
</evidence>
<evidence type="ECO:0000256" key="11">
    <source>
        <dbReference type="SAM" id="MobiDB-lite"/>
    </source>
</evidence>
<keyword evidence="9 10" id="KW-0143">Chaperone</keyword>
<dbReference type="CDD" id="cd01335">
    <property type="entry name" value="Radical_SAM"/>
    <property type="match status" value="1"/>
</dbReference>
<gene>
    <name evidence="13" type="ORF">CCS01_01510</name>
</gene>
<comment type="similarity">
    <text evidence="2">Belongs to the anaerobic coproporphyrinogen-III oxidase family. HemW subfamily.</text>
</comment>
<dbReference type="SMART" id="SM00729">
    <property type="entry name" value="Elp3"/>
    <property type="match status" value="1"/>
</dbReference>
<dbReference type="InterPro" id="IPR034505">
    <property type="entry name" value="Coproporphyrinogen-III_oxidase"/>
</dbReference>
<dbReference type="GO" id="GO:0046872">
    <property type="term" value="F:metal ion binding"/>
    <property type="evidence" value="ECO:0007669"/>
    <property type="project" value="UniProtKB-UniRule"/>
</dbReference>
<evidence type="ECO:0000313" key="13">
    <source>
        <dbReference type="EMBL" id="PPQ39224.1"/>
    </source>
</evidence>
<evidence type="ECO:0000259" key="12">
    <source>
        <dbReference type="PROSITE" id="PS51918"/>
    </source>
</evidence>
<keyword evidence="5 10" id="KW-0949">S-adenosyl-L-methionine</keyword>
<keyword evidence="6 10" id="KW-0479">Metal-binding</keyword>
<dbReference type="GO" id="GO:0051539">
    <property type="term" value="F:4 iron, 4 sulfur cluster binding"/>
    <property type="evidence" value="ECO:0007669"/>
    <property type="project" value="UniProtKB-UniRule"/>
</dbReference>
<dbReference type="NCBIfam" id="TIGR00539">
    <property type="entry name" value="hemN_rel"/>
    <property type="match status" value="1"/>
</dbReference>
<proteinExistence type="inferred from homology"/>
<comment type="caution">
    <text evidence="13">The sequence shown here is derived from an EMBL/GenBank/DDBJ whole genome shotgun (WGS) entry which is preliminary data.</text>
</comment>
<keyword evidence="4 10" id="KW-0349">Heme</keyword>
<dbReference type="SUPFAM" id="SSF102114">
    <property type="entry name" value="Radical SAM enzymes"/>
    <property type="match status" value="1"/>
</dbReference>
<name>A0A2S6NNL9_RHOGL</name>
<dbReference type="GO" id="GO:0006779">
    <property type="term" value="P:porphyrin-containing compound biosynthetic process"/>
    <property type="evidence" value="ECO:0007669"/>
    <property type="project" value="InterPro"/>
</dbReference>
<comment type="subcellular location">
    <subcellularLocation>
        <location evidence="10">Cytoplasm</location>
    </subcellularLocation>
</comment>
<dbReference type="InterPro" id="IPR007197">
    <property type="entry name" value="rSAM"/>
</dbReference>
<dbReference type="PANTHER" id="PTHR13932">
    <property type="entry name" value="COPROPORPHYRINIGEN III OXIDASE"/>
    <property type="match status" value="1"/>
</dbReference>
<dbReference type="SFLD" id="SFLDS00029">
    <property type="entry name" value="Radical_SAM"/>
    <property type="match status" value="1"/>
</dbReference>
<dbReference type="OrthoDB" id="9808022at2"/>
<feature type="region of interest" description="Disordered" evidence="11">
    <location>
        <begin position="286"/>
        <end position="307"/>
    </location>
</feature>
<evidence type="ECO:0000256" key="6">
    <source>
        <dbReference type="ARBA" id="ARBA00022723"/>
    </source>
</evidence>
<dbReference type="InterPro" id="IPR058240">
    <property type="entry name" value="rSAM_sf"/>
</dbReference>
<keyword evidence="7 10" id="KW-0408">Iron</keyword>
<feature type="domain" description="Radical SAM core" evidence="12">
    <location>
        <begin position="3"/>
        <end position="235"/>
    </location>
</feature>
<dbReference type="InterPro" id="IPR006638">
    <property type="entry name" value="Elp3/MiaA/NifB-like_rSAM"/>
</dbReference>
<keyword evidence="10" id="KW-0963">Cytoplasm</keyword>
<reference evidence="13 14" key="1">
    <citation type="journal article" date="2018" name="Arch. Microbiol.">
        <title>New insights into the metabolic potential of the phototrophic purple bacterium Rhodopila globiformis DSM 161(T) from its draft genome sequence and evidence for a vanadium-dependent nitrogenase.</title>
        <authorList>
            <person name="Imhoff J.F."/>
            <person name="Rahn T."/>
            <person name="Kunzel S."/>
            <person name="Neulinger S.C."/>
        </authorList>
    </citation>
    <scope>NUCLEOTIDE SEQUENCE [LARGE SCALE GENOMIC DNA]</scope>
    <source>
        <strain evidence="13 14">DSM 161</strain>
    </source>
</reference>
<dbReference type="InterPro" id="IPR004559">
    <property type="entry name" value="HemW-like"/>
</dbReference>
<dbReference type="PROSITE" id="PS51918">
    <property type="entry name" value="RADICAL_SAM"/>
    <property type="match status" value="1"/>
</dbReference>
<dbReference type="GO" id="GO:0004109">
    <property type="term" value="F:coproporphyrinogen oxidase activity"/>
    <property type="evidence" value="ECO:0007669"/>
    <property type="project" value="InterPro"/>
</dbReference>
<dbReference type="GO" id="GO:0005737">
    <property type="term" value="C:cytoplasm"/>
    <property type="evidence" value="ECO:0007669"/>
    <property type="project" value="UniProtKB-SubCell"/>
</dbReference>
<dbReference type="Pfam" id="PF04055">
    <property type="entry name" value="Radical_SAM"/>
    <property type="match status" value="1"/>
</dbReference>
<accession>A0A2S6NNL9</accession>
<comment type="cofactor">
    <cofactor evidence="1">
        <name>[4Fe-4S] cluster</name>
        <dbReference type="ChEBI" id="CHEBI:49883"/>
    </cofactor>
</comment>
<evidence type="ECO:0000256" key="10">
    <source>
        <dbReference type="RuleBase" id="RU364116"/>
    </source>
</evidence>
<keyword evidence="14" id="KW-1185">Reference proteome</keyword>
<comment type="function">
    <text evidence="10">Probably acts as a heme chaperone, transferring heme to an unknown acceptor. Binds one molecule of heme per monomer, possibly covalently. Binds 1 [4Fe-4S] cluster. The cluster is coordinated with 3 cysteines and an exchangeable S-adenosyl-L-methionine.</text>
</comment>
<evidence type="ECO:0000256" key="8">
    <source>
        <dbReference type="ARBA" id="ARBA00023014"/>
    </source>
</evidence>
<dbReference type="InterPro" id="IPR010723">
    <property type="entry name" value="HemN_C"/>
</dbReference>
<protein>
    <recommendedName>
        <fullName evidence="3 10">Heme chaperone HemW</fullName>
    </recommendedName>
</protein>
<dbReference type="PANTHER" id="PTHR13932:SF5">
    <property type="entry name" value="RADICAL S-ADENOSYL METHIONINE DOMAIN-CONTAINING PROTEIN 1, MITOCHONDRIAL"/>
    <property type="match status" value="1"/>
</dbReference>
<dbReference type="SFLD" id="SFLDF00288">
    <property type="entry name" value="HemN-like__clustered_with_nucl"/>
    <property type="match status" value="1"/>
</dbReference>
<dbReference type="SFLD" id="SFLDF00562">
    <property type="entry name" value="HemN-like__clustered_with_heat"/>
    <property type="match status" value="1"/>
</dbReference>
<keyword evidence="8 10" id="KW-0411">Iron-sulfur</keyword>
<evidence type="ECO:0000256" key="9">
    <source>
        <dbReference type="ARBA" id="ARBA00023186"/>
    </source>
</evidence>
<evidence type="ECO:0000256" key="4">
    <source>
        <dbReference type="ARBA" id="ARBA00022617"/>
    </source>
</evidence>
<dbReference type="InterPro" id="IPR013785">
    <property type="entry name" value="Aldolase_TIM"/>
</dbReference>
<dbReference type="Proteomes" id="UP000239724">
    <property type="component" value="Unassembled WGS sequence"/>
</dbReference>
<feature type="compositionally biased region" description="Basic and acidic residues" evidence="11">
    <location>
        <begin position="289"/>
        <end position="299"/>
    </location>
</feature>
<evidence type="ECO:0000256" key="1">
    <source>
        <dbReference type="ARBA" id="ARBA00001966"/>
    </source>
</evidence>
<dbReference type="EMBL" id="NHRY01000035">
    <property type="protein sequence ID" value="PPQ39224.1"/>
    <property type="molecule type" value="Genomic_DNA"/>
</dbReference>
<evidence type="ECO:0000256" key="5">
    <source>
        <dbReference type="ARBA" id="ARBA00022691"/>
    </source>
</evidence>
<keyword evidence="10" id="KW-0004">4Fe-4S</keyword>
<dbReference type="AlphaFoldDB" id="A0A2S6NNL9"/>
<dbReference type="SFLD" id="SFLDG01065">
    <property type="entry name" value="anaerobic_coproporphyrinogen-I"/>
    <property type="match status" value="1"/>
</dbReference>